<sequence>MTKQTNTPKLRFPEFKNEWSKLTMNDFLMEDKQYGTQKDTNFPIVTSSRQGLYIQNKYFEGDRSFANENVTFSIVPINYFTYRHMSDDDIFKFNINKFNTPILVSKEYPVFTVKNTFSQNFIFYELNNNMRFLKFCRIQKKGGARTRLYFKNLLKYQTYFPNYEEQQKIGAFFYLLDQQIELEQKKLELLEQQKKGYMQKIFSQQLRFKDENGNDYPKWENKLLGNLVNITMGQSPSSKNYTENSNYTTLVQGNADLNNGYIQPRIYTKQITKLAEVNDILLTVRAPVGKIGRAQLKACIGRGVCAIKGDSFIYYFLELFDLQNKWIRFSQGSTFESISGNEIKNIDVAYPINEERQKISEFLSKLDELLKNQLLKVEQLKQRKQGLLQKMFV</sequence>
<dbReference type="Proteomes" id="UP000242712">
    <property type="component" value="Unassembled WGS sequence"/>
</dbReference>
<keyword evidence="6" id="KW-0540">Nuclease</keyword>
<name>A0A2K4FB91_9STAP</name>
<dbReference type="OrthoDB" id="9795776at2"/>
<dbReference type="SUPFAM" id="SSF116734">
    <property type="entry name" value="DNA methylase specificity domain"/>
    <property type="match status" value="2"/>
</dbReference>
<reference evidence="6 7" key="1">
    <citation type="submission" date="2017-08" db="EMBL/GenBank/DDBJ databases">
        <title>Draft genome sequences of 64 type strains of genus Staph aureus.</title>
        <authorList>
            <person name="Cole K."/>
            <person name="Golubchik T."/>
            <person name="Russell J."/>
            <person name="Foster D."/>
            <person name="Llewelyn M."/>
            <person name="Wilson D."/>
            <person name="Crook D."/>
            <person name="Paul J."/>
        </authorList>
    </citation>
    <scope>NUCLEOTIDE SEQUENCE [LARGE SCALE GENOMIC DNA]</scope>
    <source>
        <strain evidence="6 7">DSM 29875</strain>
    </source>
</reference>
<comment type="similarity">
    <text evidence="1">Belongs to the type-I restriction system S methylase family.</text>
</comment>
<dbReference type="InterPro" id="IPR052021">
    <property type="entry name" value="Type-I_RS_S_subunit"/>
</dbReference>
<evidence type="ECO:0000259" key="5">
    <source>
        <dbReference type="Pfam" id="PF01420"/>
    </source>
</evidence>
<evidence type="ECO:0000256" key="3">
    <source>
        <dbReference type="ARBA" id="ARBA00023125"/>
    </source>
</evidence>
<feature type="domain" description="Type I restriction modification DNA specificity" evidence="5">
    <location>
        <begin position="218"/>
        <end position="377"/>
    </location>
</feature>
<evidence type="ECO:0000256" key="4">
    <source>
        <dbReference type="SAM" id="Coils"/>
    </source>
</evidence>
<dbReference type="InterPro" id="IPR000055">
    <property type="entry name" value="Restrct_endonuc_typeI_TRD"/>
</dbReference>
<gene>
    <name evidence="6" type="ORF">CD039_10710</name>
</gene>
<evidence type="ECO:0000256" key="2">
    <source>
        <dbReference type="ARBA" id="ARBA00022747"/>
    </source>
</evidence>
<dbReference type="GeneID" id="98298811"/>
<keyword evidence="4" id="KW-0175">Coiled coil</keyword>
<evidence type="ECO:0000256" key="1">
    <source>
        <dbReference type="ARBA" id="ARBA00010923"/>
    </source>
</evidence>
<dbReference type="GO" id="GO:0003677">
    <property type="term" value="F:DNA binding"/>
    <property type="evidence" value="ECO:0007669"/>
    <property type="project" value="UniProtKB-KW"/>
</dbReference>
<dbReference type="GO" id="GO:0009307">
    <property type="term" value="P:DNA restriction-modification system"/>
    <property type="evidence" value="ECO:0007669"/>
    <property type="project" value="UniProtKB-KW"/>
</dbReference>
<keyword evidence="6" id="KW-0255">Endonuclease</keyword>
<keyword evidence="2" id="KW-0680">Restriction system</keyword>
<dbReference type="GO" id="GO:0004519">
    <property type="term" value="F:endonuclease activity"/>
    <property type="evidence" value="ECO:0007669"/>
    <property type="project" value="UniProtKB-KW"/>
</dbReference>
<dbReference type="RefSeq" id="WP_103372308.1">
    <property type="nucleotide sequence ID" value="NZ_CBCRVO010000002.1"/>
</dbReference>
<comment type="caution">
    <text evidence="6">The sequence shown here is derived from an EMBL/GenBank/DDBJ whole genome shotgun (WGS) entry which is preliminary data.</text>
</comment>
<accession>A0A2K4FB91</accession>
<dbReference type="Gene3D" id="3.90.220.20">
    <property type="entry name" value="DNA methylase specificity domains"/>
    <property type="match status" value="2"/>
</dbReference>
<dbReference type="PANTHER" id="PTHR30408:SF12">
    <property type="entry name" value="TYPE I RESTRICTION ENZYME MJAVIII SPECIFICITY SUBUNIT"/>
    <property type="match status" value="1"/>
</dbReference>
<keyword evidence="7" id="KW-1185">Reference proteome</keyword>
<dbReference type="Gene3D" id="1.10.287.1120">
    <property type="entry name" value="Bipartite methylase S protein"/>
    <property type="match status" value="1"/>
</dbReference>
<evidence type="ECO:0000313" key="6">
    <source>
        <dbReference type="EMBL" id="POA08533.1"/>
    </source>
</evidence>
<keyword evidence="3" id="KW-0238">DNA-binding</keyword>
<proteinExistence type="inferred from homology"/>
<dbReference type="CDD" id="cd17494">
    <property type="entry name" value="RMtype1_S_Sma198ORF994P-TRD2-CR2_like"/>
    <property type="match status" value="1"/>
</dbReference>
<dbReference type="InterPro" id="IPR044946">
    <property type="entry name" value="Restrct_endonuc_typeI_TRD_sf"/>
</dbReference>
<organism evidence="6 7">
    <name type="scientific">Staphylococcus argensis</name>
    <dbReference type="NCBI Taxonomy" id="1607738"/>
    <lineage>
        <taxon>Bacteria</taxon>
        <taxon>Bacillati</taxon>
        <taxon>Bacillota</taxon>
        <taxon>Bacilli</taxon>
        <taxon>Bacillales</taxon>
        <taxon>Staphylococcaceae</taxon>
        <taxon>Staphylococcus</taxon>
    </lineage>
</organism>
<dbReference type="AlphaFoldDB" id="A0A2K4FB91"/>
<feature type="domain" description="Type I restriction modification DNA specificity" evidence="5">
    <location>
        <begin position="38"/>
        <end position="192"/>
    </location>
</feature>
<keyword evidence="6" id="KW-0378">Hydrolase</keyword>
<protein>
    <submittedName>
        <fullName evidence="6">Restriction endonuclease subunit S</fullName>
    </submittedName>
</protein>
<feature type="coiled-coil region" evidence="4">
    <location>
        <begin position="352"/>
        <end position="390"/>
    </location>
</feature>
<dbReference type="EMBL" id="PPPX01000016">
    <property type="protein sequence ID" value="POA08533.1"/>
    <property type="molecule type" value="Genomic_DNA"/>
</dbReference>
<evidence type="ECO:0000313" key="7">
    <source>
        <dbReference type="Proteomes" id="UP000242712"/>
    </source>
</evidence>
<dbReference type="Pfam" id="PF01420">
    <property type="entry name" value="Methylase_S"/>
    <property type="match status" value="2"/>
</dbReference>
<dbReference type="PANTHER" id="PTHR30408">
    <property type="entry name" value="TYPE-1 RESTRICTION ENZYME ECOKI SPECIFICITY PROTEIN"/>
    <property type="match status" value="1"/>
</dbReference>